<feature type="region of interest" description="Disordered" evidence="11">
    <location>
        <begin position="150"/>
        <end position="174"/>
    </location>
</feature>
<dbReference type="PANTHER" id="PTHR47861">
    <property type="entry name" value="FKBP-TYPE PEPTIDYL-PROLYL CIS-TRANS ISOMERASE SLYD"/>
    <property type="match status" value="1"/>
</dbReference>
<evidence type="ECO:0000259" key="12">
    <source>
        <dbReference type="PROSITE" id="PS50059"/>
    </source>
</evidence>
<evidence type="ECO:0000256" key="10">
    <source>
        <dbReference type="RuleBase" id="RU003915"/>
    </source>
</evidence>
<dbReference type="GO" id="GO:0005737">
    <property type="term" value="C:cytoplasm"/>
    <property type="evidence" value="ECO:0007669"/>
    <property type="project" value="UniProtKB-SubCell"/>
</dbReference>
<sequence>MNIAKNKVVKMHYSVMDKDQNSIDSSFDNDPLEMIIGSGFLIPGLEKALLDKTIGDKFTVEVAAIDGYGERHEGLMQAVPMSMFEGIDVEIGMQFRATTDQGEQSVTVIEIQGDDVVIDGNHPLSGIDLTFDVEVLEVRDATEEELQHGHVHGAGGCGHDHGHDHHEHDENCNH</sequence>
<dbReference type="GO" id="GO:0042026">
    <property type="term" value="P:protein refolding"/>
    <property type="evidence" value="ECO:0007669"/>
    <property type="project" value="UniProtKB-ARBA"/>
</dbReference>
<gene>
    <name evidence="13" type="ORF">SAMN02745724_01158</name>
</gene>
<dbReference type="OrthoDB" id="9808891at2"/>
<comment type="subcellular location">
    <subcellularLocation>
        <location evidence="2">Cytoplasm</location>
    </subcellularLocation>
</comment>
<accession>A0A1I1HIV2</accession>
<dbReference type="Pfam" id="PF00254">
    <property type="entry name" value="FKBP_C"/>
    <property type="match status" value="1"/>
</dbReference>
<comment type="similarity">
    <text evidence="3 10">Belongs to the FKBP-type PPIase family.</text>
</comment>
<dbReference type="SUPFAM" id="SSF54534">
    <property type="entry name" value="FKBP-like"/>
    <property type="match status" value="1"/>
</dbReference>
<evidence type="ECO:0000256" key="3">
    <source>
        <dbReference type="ARBA" id="ARBA00006577"/>
    </source>
</evidence>
<dbReference type="EC" id="5.2.1.8" evidence="10"/>
<evidence type="ECO:0000256" key="1">
    <source>
        <dbReference type="ARBA" id="ARBA00000971"/>
    </source>
</evidence>
<dbReference type="PROSITE" id="PS50059">
    <property type="entry name" value="FKBP_PPIASE"/>
    <property type="match status" value="1"/>
</dbReference>
<dbReference type="EMBL" id="FOLO01000006">
    <property type="protein sequence ID" value="SFC21888.1"/>
    <property type="molecule type" value="Genomic_DNA"/>
</dbReference>
<dbReference type="InterPro" id="IPR046357">
    <property type="entry name" value="PPIase_dom_sf"/>
</dbReference>
<evidence type="ECO:0000256" key="6">
    <source>
        <dbReference type="ARBA" id="ARBA00023186"/>
    </source>
</evidence>
<dbReference type="STRING" id="1123010.SAMN02745724_01158"/>
<evidence type="ECO:0000256" key="11">
    <source>
        <dbReference type="SAM" id="MobiDB-lite"/>
    </source>
</evidence>
<organism evidence="13 14">
    <name type="scientific">Pseudoalteromonas denitrificans DSM 6059</name>
    <dbReference type="NCBI Taxonomy" id="1123010"/>
    <lineage>
        <taxon>Bacteria</taxon>
        <taxon>Pseudomonadati</taxon>
        <taxon>Pseudomonadota</taxon>
        <taxon>Gammaproteobacteria</taxon>
        <taxon>Alteromonadales</taxon>
        <taxon>Pseudoalteromonadaceae</taxon>
        <taxon>Pseudoalteromonas</taxon>
    </lineage>
</organism>
<evidence type="ECO:0000256" key="8">
    <source>
        <dbReference type="ARBA" id="ARBA00037071"/>
    </source>
</evidence>
<reference evidence="13 14" key="1">
    <citation type="submission" date="2016-10" db="EMBL/GenBank/DDBJ databases">
        <authorList>
            <person name="de Groot N.N."/>
        </authorList>
    </citation>
    <scope>NUCLEOTIDE SEQUENCE [LARGE SCALE GENOMIC DNA]</scope>
    <source>
        <strain evidence="13 14">DSM 6059</strain>
    </source>
</reference>
<name>A0A1I1HIV2_9GAMM</name>
<dbReference type="Gene3D" id="3.10.50.40">
    <property type="match status" value="1"/>
</dbReference>
<keyword evidence="4" id="KW-0963">Cytoplasm</keyword>
<dbReference type="GO" id="GO:0003755">
    <property type="term" value="F:peptidyl-prolyl cis-trans isomerase activity"/>
    <property type="evidence" value="ECO:0007669"/>
    <property type="project" value="UniProtKB-UniRule"/>
</dbReference>
<feature type="domain" description="PPIase FKBP-type" evidence="12">
    <location>
        <begin position="6"/>
        <end position="91"/>
    </location>
</feature>
<comment type="function">
    <text evidence="8">Also involved in hydrogenase metallocenter assembly, probably by participating in the nickel insertion step. This function in hydrogenase biosynthesis requires chaperone activity and the presence of the metal-binding domain, but not PPIase activity.</text>
</comment>
<evidence type="ECO:0000313" key="14">
    <source>
        <dbReference type="Proteomes" id="UP000198862"/>
    </source>
</evidence>
<evidence type="ECO:0000256" key="9">
    <source>
        <dbReference type="PROSITE-ProRule" id="PRU00277"/>
    </source>
</evidence>
<evidence type="ECO:0000256" key="7">
    <source>
        <dbReference type="ARBA" id="ARBA00023235"/>
    </source>
</evidence>
<evidence type="ECO:0000256" key="2">
    <source>
        <dbReference type="ARBA" id="ARBA00004496"/>
    </source>
</evidence>
<keyword evidence="7 9" id="KW-0413">Isomerase</keyword>
<keyword evidence="6" id="KW-0143">Chaperone</keyword>
<keyword evidence="5 9" id="KW-0697">Rotamase</keyword>
<comment type="catalytic activity">
    <reaction evidence="1 9 10">
        <text>[protein]-peptidylproline (omega=180) = [protein]-peptidylproline (omega=0)</text>
        <dbReference type="Rhea" id="RHEA:16237"/>
        <dbReference type="Rhea" id="RHEA-COMP:10747"/>
        <dbReference type="Rhea" id="RHEA-COMP:10748"/>
        <dbReference type="ChEBI" id="CHEBI:83833"/>
        <dbReference type="ChEBI" id="CHEBI:83834"/>
        <dbReference type="EC" id="5.2.1.8"/>
    </reaction>
</comment>
<dbReference type="AlphaFoldDB" id="A0A1I1HIV2"/>
<evidence type="ECO:0000313" key="13">
    <source>
        <dbReference type="EMBL" id="SFC21888.1"/>
    </source>
</evidence>
<dbReference type="Proteomes" id="UP000198862">
    <property type="component" value="Unassembled WGS sequence"/>
</dbReference>
<proteinExistence type="inferred from homology"/>
<keyword evidence="14" id="KW-1185">Reference proteome</keyword>
<feature type="compositionally biased region" description="Basic and acidic residues" evidence="11">
    <location>
        <begin position="158"/>
        <end position="174"/>
    </location>
</feature>
<dbReference type="InterPro" id="IPR001179">
    <property type="entry name" value="PPIase_FKBP_dom"/>
</dbReference>
<protein>
    <recommendedName>
        <fullName evidence="10">Peptidyl-prolyl cis-trans isomerase</fullName>
        <ecNumber evidence="10">5.2.1.8</ecNumber>
    </recommendedName>
</protein>
<evidence type="ECO:0000256" key="4">
    <source>
        <dbReference type="ARBA" id="ARBA00022490"/>
    </source>
</evidence>
<dbReference type="RefSeq" id="WP_091981424.1">
    <property type="nucleotide sequence ID" value="NZ_FOLO01000006.1"/>
</dbReference>
<evidence type="ECO:0000256" key="5">
    <source>
        <dbReference type="ARBA" id="ARBA00023110"/>
    </source>
</evidence>
<dbReference type="PANTHER" id="PTHR47861:SF3">
    <property type="entry name" value="FKBP-TYPE PEPTIDYL-PROLYL CIS-TRANS ISOMERASE SLYD"/>
    <property type="match status" value="1"/>
</dbReference>